<dbReference type="EMBL" id="LT614632">
    <property type="protein sequence ID" value="SCN23373.1"/>
    <property type="molecule type" value="Genomic_DNA"/>
</dbReference>
<dbReference type="OrthoDB" id="329354at2759"/>
<gene>
    <name evidence="4" type="ORF">PBK173_000101000</name>
    <name evidence="6" type="ORF">PBNK65E_000096400</name>
    <name evidence="5" type="ORF">PBNK65NY_000095800</name>
    <name evidence="8" type="ORF">PBSP11A_000095900</name>
    <name evidence="7" type="ORF">PBSP11RLL_000096100</name>
</gene>
<dbReference type="EMBL" id="LT608270">
    <property type="protein sequence ID" value="SCO59050.1"/>
    <property type="molecule type" value="Genomic_DNA"/>
</dbReference>
<proteinExistence type="predicted"/>
<sequence>MLYRLNFLLFCGVLASQFLHIIMSDEEVQGWSTEYKYNSKSLPSIEVKLSPPENPLPQVSAEIKILESARLKLEEGIMQKIEDEYNKSLANSKIRIDDTIKKILSIFSDPKMLGFIVSSSVKTLKKDNLRKMTEASEENNLKKLQKKNSEKSGPLPPPELRNHTSFLQQNYINKTIPSVKIYLSETNEPSAEIKEKIVEMEQYRTDEEIAMFETAISEFGILTEITILELEKQIQLQLNPFLVDKNIVHKSLEKELKEMGKRDETQKEKYQKQSSFIEDTTDENVGNILNVKISQTDYGYPTIDELVMQMQKRRDISEQLERQKILELQMKLLKAQSEMIKDALHFSISRIIAQYSPIVETMKLESLKMI</sequence>
<evidence type="ECO:0000256" key="2">
    <source>
        <dbReference type="SAM" id="MobiDB-lite"/>
    </source>
</evidence>
<organism evidence="4 9">
    <name type="scientific">Plasmodium berghei</name>
    <dbReference type="NCBI Taxonomy" id="5821"/>
    <lineage>
        <taxon>Eukaryota</taxon>
        <taxon>Sar</taxon>
        <taxon>Alveolata</taxon>
        <taxon>Apicomplexa</taxon>
        <taxon>Aconoidasida</taxon>
        <taxon>Haemosporida</taxon>
        <taxon>Plasmodiidae</taxon>
        <taxon>Plasmodium</taxon>
        <taxon>Plasmodium (Vinckeia)</taxon>
    </lineage>
</organism>
<evidence type="ECO:0000313" key="12">
    <source>
        <dbReference type="Proteomes" id="UP000220214"/>
    </source>
</evidence>
<dbReference type="Proteomes" id="UP000220214">
    <property type="component" value="Chromosome 6"/>
</dbReference>
<dbReference type="EMBL" id="LT160026">
    <property type="protein sequence ID" value="CXI16503.1"/>
    <property type="molecule type" value="Genomic_DNA"/>
</dbReference>
<evidence type="ECO:0000313" key="11">
    <source>
        <dbReference type="Proteomes" id="UP000219974"/>
    </source>
</evidence>
<feature type="coiled-coil region" evidence="1">
    <location>
        <begin position="303"/>
        <end position="336"/>
    </location>
</feature>
<dbReference type="Proteomes" id="UP000219974">
    <property type="component" value="Chromosome 6"/>
</dbReference>
<protein>
    <submittedName>
        <fullName evidence="4">Blood stage antigen 41-3, putative</fullName>
    </submittedName>
</protein>
<reference evidence="4 9" key="1">
    <citation type="submission" date="2016-02" db="EMBL/GenBank/DDBJ databases">
        <authorList>
            <consortium name="Pathogen Informatics"/>
        </authorList>
    </citation>
    <scope>NUCLEOTIDE SEQUENCE [LARGE SCALE GENOMIC DNA]</scope>
    <source>
        <strain evidence="4 9">K173</strain>
        <strain evidence="5 13">NK65 ny</strain>
        <strain evidence="6 12">NK65e</strain>
        <strain evidence="8 10">SP11 Antwerpcl1</strain>
        <strain evidence="7 11">SP11 RLL</strain>
    </source>
</reference>
<dbReference type="EMBL" id="LT608254">
    <property type="protein sequence ID" value="SCO59641.1"/>
    <property type="molecule type" value="Genomic_DNA"/>
</dbReference>
<evidence type="ECO:0000313" key="9">
    <source>
        <dbReference type="Proteomes" id="UP000069549"/>
    </source>
</evidence>
<keyword evidence="3" id="KW-0732">Signal</keyword>
<evidence type="ECO:0000313" key="8">
    <source>
        <dbReference type="EMBL" id="SCO59641.1"/>
    </source>
</evidence>
<evidence type="ECO:0000313" key="10">
    <source>
        <dbReference type="Proteomes" id="UP000219860"/>
    </source>
</evidence>
<dbReference type="AlphaFoldDB" id="A0A0Y9V7L1"/>
<dbReference type="Proteomes" id="UP000069549">
    <property type="component" value="Chromosome 6"/>
</dbReference>
<dbReference type="VEuPathDB" id="PlasmoDB:PBANKA_0606200"/>
<dbReference type="Proteomes" id="UP000516480">
    <property type="component" value="Chromosome 6"/>
</dbReference>
<evidence type="ECO:0000313" key="4">
    <source>
        <dbReference type="EMBL" id="CXI16503.1"/>
    </source>
</evidence>
<evidence type="ECO:0000256" key="1">
    <source>
        <dbReference type="SAM" id="Coils"/>
    </source>
</evidence>
<evidence type="ECO:0000256" key="3">
    <source>
        <dbReference type="SAM" id="SignalP"/>
    </source>
</evidence>
<keyword evidence="1" id="KW-0175">Coiled coil</keyword>
<evidence type="ECO:0000313" key="5">
    <source>
        <dbReference type="EMBL" id="SCM19630.1"/>
    </source>
</evidence>
<evidence type="ECO:0000313" key="13">
    <source>
        <dbReference type="Proteomes" id="UP000516480"/>
    </source>
</evidence>
<evidence type="ECO:0000313" key="7">
    <source>
        <dbReference type="EMBL" id="SCO59050.1"/>
    </source>
</evidence>
<feature type="chain" id="PRO_5014242858" evidence="3">
    <location>
        <begin position="25"/>
        <end position="370"/>
    </location>
</feature>
<dbReference type="OMA" id="ISQTDYG"/>
<evidence type="ECO:0000313" key="6">
    <source>
        <dbReference type="EMBL" id="SCN23373.1"/>
    </source>
</evidence>
<dbReference type="Proteomes" id="UP000219860">
    <property type="component" value="Chromosome 6"/>
</dbReference>
<feature type="signal peptide" evidence="3">
    <location>
        <begin position="1"/>
        <end position="24"/>
    </location>
</feature>
<name>A0A0Y9V7L1_PLABE</name>
<feature type="region of interest" description="Disordered" evidence="2">
    <location>
        <begin position="133"/>
        <end position="162"/>
    </location>
</feature>
<dbReference type="EMBL" id="LT608142">
    <property type="protein sequence ID" value="SCM19630.1"/>
    <property type="molecule type" value="Genomic_DNA"/>
</dbReference>
<accession>A0A0Y9V7L1</accession>